<protein>
    <submittedName>
        <fullName evidence="2">Hydroxyacylglutathione hydrolase</fullName>
    </submittedName>
</protein>
<evidence type="ECO:0000259" key="1">
    <source>
        <dbReference type="SMART" id="SM00849"/>
    </source>
</evidence>
<dbReference type="PANTHER" id="PTHR23131">
    <property type="entry name" value="ENDORIBONUCLEASE LACTB2"/>
    <property type="match status" value="1"/>
</dbReference>
<dbReference type="RefSeq" id="WP_187448173.1">
    <property type="nucleotide sequence ID" value="NZ_CP047045.1"/>
</dbReference>
<dbReference type="InterPro" id="IPR036866">
    <property type="entry name" value="RibonucZ/Hydroxyglut_hydro"/>
</dbReference>
<keyword evidence="3" id="KW-1185">Reference proteome</keyword>
<dbReference type="Gene3D" id="3.60.15.10">
    <property type="entry name" value="Ribonuclease Z/Hydroxyacylglutathione hydrolase-like"/>
    <property type="match status" value="1"/>
</dbReference>
<dbReference type="Proteomes" id="UP000431269">
    <property type="component" value="Chromosome"/>
</dbReference>
<accession>A0A6I6MSB4</accession>
<dbReference type="SUPFAM" id="SSF56281">
    <property type="entry name" value="Metallo-hydrolase/oxidoreductase"/>
    <property type="match status" value="1"/>
</dbReference>
<dbReference type="EMBL" id="CP047045">
    <property type="protein sequence ID" value="QGZ94562.1"/>
    <property type="molecule type" value="Genomic_DNA"/>
</dbReference>
<keyword evidence="2" id="KW-0378">Hydrolase</keyword>
<name>A0A6I6MSB4_9CAUL</name>
<evidence type="ECO:0000313" key="3">
    <source>
        <dbReference type="Proteomes" id="UP000431269"/>
    </source>
</evidence>
<evidence type="ECO:0000313" key="2">
    <source>
        <dbReference type="EMBL" id="QGZ94562.1"/>
    </source>
</evidence>
<sequence length="357" mass="39947">MSMDGVDDTEVAEARIRPNLVYPLGDPPEAGVTREIAPGVHWIRMPLPFALKWINLWLLEDGDGWTIIDTGVAMEQSREYWRKIFDETLGGKPVTRVICTHMHPDHVGLAGWICRKFDASLWMSRLEYITCRVLVADTGREAPEEGVAFYRAAGWDEDLIDSYKIRFGGFGKAVSRVPDAYKRMADGDIVEIGGRPWRVITGNGHCPEHVCLWQEELKLFISGDQVLPRISSNVSVFPTEPDGDPLADWISSCKKLLDVMPNDVLVLPSHNEPFIGLHERLHSLIDGHERTLKRILSRLNEPKRAIDLFGAMFARKIGSDVIGMATGEAIAHVNCLVGRGLARRVTDEQGITRYVAA</sequence>
<dbReference type="Pfam" id="PF21221">
    <property type="entry name" value="B_lactamase-like_C"/>
    <property type="match status" value="1"/>
</dbReference>
<dbReference type="GO" id="GO:0016787">
    <property type="term" value="F:hydrolase activity"/>
    <property type="evidence" value="ECO:0007669"/>
    <property type="project" value="UniProtKB-KW"/>
</dbReference>
<dbReference type="InterPro" id="IPR048933">
    <property type="entry name" value="B_lactamase-like_C"/>
</dbReference>
<dbReference type="SMART" id="SM00849">
    <property type="entry name" value="Lactamase_B"/>
    <property type="match status" value="1"/>
</dbReference>
<gene>
    <name evidence="2" type="ORF">DSM104635_01381</name>
</gene>
<dbReference type="Pfam" id="PF00753">
    <property type="entry name" value="Lactamase_B"/>
    <property type="match status" value="1"/>
</dbReference>
<dbReference type="KEGG" id="tsv:DSM104635_01381"/>
<reference evidence="3" key="1">
    <citation type="submission" date="2019-12" db="EMBL/GenBank/DDBJ databases">
        <title>Complete genome of Terracaulis silvestris 0127_4.</title>
        <authorList>
            <person name="Vieira S."/>
            <person name="Riedel T."/>
            <person name="Sproer C."/>
            <person name="Pascual J."/>
            <person name="Boedeker C."/>
            <person name="Overmann J."/>
        </authorList>
    </citation>
    <scope>NUCLEOTIDE SEQUENCE [LARGE SCALE GENOMIC DNA]</scope>
    <source>
        <strain evidence="3">0127_4</strain>
    </source>
</reference>
<organism evidence="2 3">
    <name type="scientific">Terricaulis silvestris</name>
    <dbReference type="NCBI Taxonomy" id="2686094"/>
    <lineage>
        <taxon>Bacteria</taxon>
        <taxon>Pseudomonadati</taxon>
        <taxon>Pseudomonadota</taxon>
        <taxon>Alphaproteobacteria</taxon>
        <taxon>Caulobacterales</taxon>
        <taxon>Caulobacteraceae</taxon>
        <taxon>Terricaulis</taxon>
    </lineage>
</organism>
<dbReference type="AlphaFoldDB" id="A0A6I6MSB4"/>
<proteinExistence type="predicted"/>
<feature type="domain" description="Metallo-beta-lactamase" evidence="1">
    <location>
        <begin position="53"/>
        <end position="270"/>
    </location>
</feature>
<dbReference type="InterPro" id="IPR050662">
    <property type="entry name" value="Sec-metab_biosynth-thioest"/>
</dbReference>
<dbReference type="InterPro" id="IPR001279">
    <property type="entry name" value="Metallo-B-lactamas"/>
</dbReference>
<dbReference type="Gene3D" id="1.10.10.10">
    <property type="entry name" value="Winged helix-like DNA-binding domain superfamily/Winged helix DNA-binding domain"/>
    <property type="match status" value="1"/>
</dbReference>
<dbReference type="InterPro" id="IPR036388">
    <property type="entry name" value="WH-like_DNA-bd_sf"/>
</dbReference>
<dbReference type="PANTHER" id="PTHR23131:SF4">
    <property type="entry name" value="METALLO-BETA-LACTAMASE SUPERFAMILY POTEIN"/>
    <property type="match status" value="1"/>
</dbReference>